<dbReference type="InParanoid" id="A0A0L0HTF7"/>
<dbReference type="EMBL" id="KQ257451">
    <property type="protein sequence ID" value="KND04149.1"/>
    <property type="molecule type" value="Genomic_DNA"/>
</dbReference>
<dbReference type="AlphaFoldDB" id="A0A0L0HTF7"/>
<evidence type="ECO:0000256" key="1">
    <source>
        <dbReference type="SAM" id="SignalP"/>
    </source>
</evidence>
<evidence type="ECO:0000313" key="3">
    <source>
        <dbReference type="Proteomes" id="UP000053201"/>
    </source>
</evidence>
<feature type="chain" id="PRO_5005540077" description="SMP-30/Gluconolactonase/LRE-like region domain-containing protein" evidence="1">
    <location>
        <begin position="20"/>
        <end position="421"/>
    </location>
</feature>
<dbReference type="VEuPathDB" id="FungiDB:SPPG_01584"/>
<dbReference type="InterPro" id="IPR051288">
    <property type="entry name" value="Serum_paraoxonase/arylesterase"/>
</dbReference>
<keyword evidence="3" id="KW-1185">Reference proteome</keyword>
<dbReference type="SUPFAM" id="SSF63829">
    <property type="entry name" value="Calcium-dependent phosphotriesterase"/>
    <property type="match status" value="1"/>
</dbReference>
<organism evidence="2 3">
    <name type="scientific">Spizellomyces punctatus (strain DAOM BR117)</name>
    <dbReference type="NCBI Taxonomy" id="645134"/>
    <lineage>
        <taxon>Eukaryota</taxon>
        <taxon>Fungi</taxon>
        <taxon>Fungi incertae sedis</taxon>
        <taxon>Chytridiomycota</taxon>
        <taxon>Chytridiomycota incertae sedis</taxon>
        <taxon>Chytridiomycetes</taxon>
        <taxon>Spizellomycetales</taxon>
        <taxon>Spizellomycetaceae</taxon>
        <taxon>Spizellomyces</taxon>
    </lineage>
</organism>
<dbReference type="PANTHER" id="PTHR11799:SF12">
    <property type="entry name" value="PARAOXONASE-RELATED"/>
    <property type="match status" value="1"/>
</dbReference>
<dbReference type="RefSeq" id="XP_016612188.1">
    <property type="nucleotide sequence ID" value="XM_016749901.1"/>
</dbReference>
<proteinExistence type="predicted"/>
<name>A0A0L0HTF7_SPIPD</name>
<dbReference type="GeneID" id="27685236"/>
<protein>
    <recommendedName>
        <fullName evidence="4">SMP-30/Gluconolactonase/LRE-like region domain-containing protein</fullName>
    </recommendedName>
</protein>
<evidence type="ECO:0008006" key="4">
    <source>
        <dbReference type="Google" id="ProtNLM"/>
    </source>
</evidence>
<dbReference type="PANTHER" id="PTHR11799">
    <property type="entry name" value="PARAOXONASE"/>
    <property type="match status" value="1"/>
</dbReference>
<feature type="signal peptide" evidence="1">
    <location>
        <begin position="1"/>
        <end position="19"/>
    </location>
</feature>
<dbReference type="Gene3D" id="2.120.10.30">
    <property type="entry name" value="TolB, C-terminal domain"/>
    <property type="match status" value="1"/>
</dbReference>
<reference evidence="2 3" key="1">
    <citation type="submission" date="2009-08" db="EMBL/GenBank/DDBJ databases">
        <title>The Genome Sequence of Spizellomyces punctatus strain DAOM BR117.</title>
        <authorList>
            <consortium name="The Broad Institute Genome Sequencing Platform"/>
            <person name="Russ C."/>
            <person name="Cuomo C."/>
            <person name="Shea T."/>
            <person name="Young S.K."/>
            <person name="Zeng Q."/>
            <person name="Koehrsen M."/>
            <person name="Haas B."/>
            <person name="Borodovsky M."/>
            <person name="Guigo R."/>
            <person name="Alvarado L."/>
            <person name="Berlin A."/>
            <person name="Bochicchio J."/>
            <person name="Borenstein D."/>
            <person name="Chapman S."/>
            <person name="Chen Z."/>
            <person name="Engels R."/>
            <person name="Freedman E."/>
            <person name="Gellesch M."/>
            <person name="Goldberg J."/>
            <person name="Griggs A."/>
            <person name="Gujja S."/>
            <person name="Heiman D."/>
            <person name="Hepburn T."/>
            <person name="Howarth C."/>
            <person name="Jen D."/>
            <person name="Larson L."/>
            <person name="Lewis B."/>
            <person name="Mehta T."/>
            <person name="Park D."/>
            <person name="Pearson M."/>
            <person name="Roberts A."/>
            <person name="Saif S."/>
            <person name="Shenoy N."/>
            <person name="Sisk P."/>
            <person name="Stolte C."/>
            <person name="Sykes S."/>
            <person name="Thomson T."/>
            <person name="Walk T."/>
            <person name="White J."/>
            <person name="Yandava C."/>
            <person name="Burger G."/>
            <person name="Gray M.W."/>
            <person name="Holland P.W.H."/>
            <person name="King N."/>
            <person name="Lang F.B.F."/>
            <person name="Roger A.J."/>
            <person name="Ruiz-Trillo I."/>
            <person name="Lander E."/>
            <person name="Nusbaum C."/>
        </authorList>
    </citation>
    <scope>NUCLEOTIDE SEQUENCE [LARGE SCALE GENOMIC DNA]</scope>
    <source>
        <strain evidence="2 3">DAOM BR117</strain>
    </source>
</reference>
<dbReference type="OrthoDB" id="5307922at2759"/>
<sequence length="421" mass="45550">MIARTFLLASALALMGAKAQIDTLLGPVYNTKLGPTPLNIYIPELLVDTGVARLYVADVGQSNCKRWTPGPVGQDGVNPVMVEDIVMHRPSKIAFMGSDPYRIHPNRTAGWMPGMAFLDADYGAQGNGAVFVYDYGNDVTGTGDVRFLTKLQIQPALQSFHPHGVKILPMDGGIIRLFVVNHRAQPPYNEDALYSVVEVLDYDPATPTVLTHRQTVSDPLIWTPNNVAPTGPTSFYVSNDHTHRSGVARTLEEYGQLPLSWITYCDFSSGTVQCLKAFDGLRGANGMNTDGQGTIFANEALGGDTIAFTPNADKTLYVSKRYNLDYVPDNVGYDPVSKTLTPTGHPKAFDFQFFAAGTAATAPSWVDVIKADGTTKRVWSDDGNLLSGSTVFEVDSTLNVALVSGVFDSRGVVRCNVPKGF</sequence>
<evidence type="ECO:0000313" key="2">
    <source>
        <dbReference type="EMBL" id="KND04149.1"/>
    </source>
</evidence>
<accession>A0A0L0HTF7</accession>
<dbReference type="Proteomes" id="UP000053201">
    <property type="component" value="Unassembled WGS sequence"/>
</dbReference>
<keyword evidence="1" id="KW-0732">Signal</keyword>
<gene>
    <name evidence="2" type="ORF">SPPG_01584</name>
</gene>
<dbReference type="InterPro" id="IPR011042">
    <property type="entry name" value="6-blade_b-propeller_TolB-like"/>
</dbReference>